<sequence length="108" mass="12293">MTNFLKVAYRLNCTLFIITLVCILLGLPQVLALPGLYQVGISLAIMFFLYPRLGRPLQIRVNYYWISVLFCIITGGAFGGIYYIIFLSLGIALYHVYITYILTKAFKP</sequence>
<dbReference type="AlphaFoldDB" id="A0A0M9VJN1"/>
<gene>
    <name evidence="2" type="ORF">AM493_17475</name>
</gene>
<feature type="transmembrane region" description="Helical" evidence="1">
    <location>
        <begin position="62"/>
        <end position="78"/>
    </location>
</feature>
<dbReference type="EMBL" id="LIYD01000005">
    <property type="protein sequence ID" value="KOS07632.1"/>
    <property type="molecule type" value="Genomic_DNA"/>
</dbReference>
<dbReference type="Proteomes" id="UP000037755">
    <property type="component" value="Unassembled WGS sequence"/>
</dbReference>
<evidence type="ECO:0000313" key="2">
    <source>
        <dbReference type="EMBL" id="KOS07632.1"/>
    </source>
</evidence>
<name>A0A0M9VJN1_9FLAO</name>
<dbReference type="STRING" id="1202724.AM493_17475"/>
<feature type="transmembrane region" description="Helical" evidence="1">
    <location>
        <begin position="33"/>
        <end position="50"/>
    </location>
</feature>
<comment type="caution">
    <text evidence="2">The sequence shown here is derived from an EMBL/GenBank/DDBJ whole genome shotgun (WGS) entry which is preliminary data.</text>
</comment>
<keyword evidence="3" id="KW-1185">Reference proteome</keyword>
<evidence type="ECO:0000256" key="1">
    <source>
        <dbReference type="SAM" id="Phobius"/>
    </source>
</evidence>
<protein>
    <submittedName>
        <fullName evidence="2">Uncharacterized protein</fullName>
    </submittedName>
</protein>
<keyword evidence="1" id="KW-1133">Transmembrane helix</keyword>
<feature type="transmembrane region" description="Helical" evidence="1">
    <location>
        <begin position="7"/>
        <end position="27"/>
    </location>
</feature>
<dbReference type="PATRIC" id="fig|1202724.3.peg.3633"/>
<evidence type="ECO:0000313" key="3">
    <source>
        <dbReference type="Proteomes" id="UP000037755"/>
    </source>
</evidence>
<accession>A0A0M9VJN1</accession>
<keyword evidence="1" id="KW-0812">Transmembrane</keyword>
<organism evidence="2 3">
    <name type="scientific">Flavobacterium akiainvivens</name>
    <dbReference type="NCBI Taxonomy" id="1202724"/>
    <lineage>
        <taxon>Bacteria</taxon>
        <taxon>Pseudomonadati</taxon>
        <taxon>Bacteroidota</taxon>
        <taxon>Flavobacteriia</taxon>
        <taxon>Flavobacteriales</taxon>
        <taxon>Flavobacteriaceae</taxon>
        <taxon>Flavobacterium</taxon>
    </lineage>
</organism>
<reference evidence="2 3" key="1">
    <citation type="submission" date="2015-08" db="EMBL/GenBank/DDBJ databases">
        <title>Whole genome sequence of Flavobacterium akiainvivens IK-1T, from decaying Wikstroemia oahuensis, an endemic Hawaiian shrub.</title>
        <authorList>
            <person name="Wan X."/>
            <person name="Hou S."/>
            <person name="Saito J."/>
            <person name="Donachie S."/>
        </authorList>
    </citation>
    <scope>NUCLEOTIDE SEQUENCE [LARGE SCALE GENOMIC DNA]</scope>
    <source>
        <strain evidence="2 3">IK-1</strain>
    </source>
</reference>
<keyword evidence="1" id="KW-0472">Membrane</keyword>
<proteinExistence type="predicted"/>